<proteinExistence type="predicted"/>
<feature type="region of interest" description="Disordered" evidence="1">
    <location>
        <begin position="52"/>
        <end position="72"/>
    </location>
</feature>
<name>A0AAD9VPJ9_9HYME</name>
<feature type="compositionally biased region" description="Polar residues" evidence="1">
    <location>
        <begin position="55"/>
        <end position="72"/>
    </location>
</feature>
<evidence type="ECO:0000256" key="1">
    <source>
        <dbReference type="SAM" id="MobiDB-lite"/>
    </source>
</evidence>
<dbReference type="Proteomes" id="UP001258017">
    <property type="component" value="Unassembled WGS sequence"/>
</dbReference>
<reference evidence="2" key="2">
    <citation type="journal article" date="2023" name="Commun. Biol.">
        <title>Intrasexual cuticular hydrocarbon dimorphism in a wasp sheds light on hydrocarbon biosynthesis genes in Hymenoptera.</title>
        <authorList>
            <person name="Moris V.C."/>
            <person name="Podsiadlowski L."/>
            <person name="Martin S."/>
            <person name="Oeyen J.P."/>
            <person name="Donath A."/>
            <person name="Petersen M."/>
            <person name="Wilbrandt J."/>
            <person name="Misof B."/>
            <person name="Liedtke D."/>
            <person name="Thamm M."/>
            <person name="Scheiner R."/>
            <person name="Schmitt T."/>
            <person name="Niehuis O."/>
        </authorList>
    </citation>
    <scope>NUCLEOTIDE SEQUENCE</scope>
    <source>
        <strain evidence="2">GBR_01_08_01A</strain>
    </source>
</reference>
<evidence type="ECO:0000313" key="3">
    <source>
        <dbReference type="Proteomes" id="UP001258017"/>
    </source>
</evidence>
<sequence>MSCDVEYPEEGQQWIPMKSNQVPLQRGDSLDKERGGRHLPANHKLRGSELAATTAACNSTTEPGQQQARYAL</sequence>
<organism evidence="2 3">
    <name type="scientific">Odynerus spinipes</name>
    <dbReference type="NCBI Taxonomy" id="1348599"/>
    <lineage>
        <taxon>Eukaryota</taxon>
        <taxon>Metazoa</taxon>
        <taxon>Ecdysozoa</taxon>
        <taxon>Arthropoda</taxon>
        <taxon>Hexapoda</taxon>
        <taxon>Insecta</taxon>
        <taxon>Pterygota</taxon>
        <taxon>Neoptera</taxon>
        <taxon>Endopterygota</taxon>
        <taxon>Hymenoptera</taxon>
        <taxon>Apocrita</taxon>
        <taxon>Aculeata</taxon>
        <taxon>Vespoidea</taxon>
        <taxon>Vespidae</taxon>
        <taxon>Eumeninae</taxon>
        <taxon>Odynerus</taxon>
    </lineage>
</organism>
<feature type="region of interest" description="Disordered" evidence="1">
    <location>
        <begin position="22"/>
        <end position="41"/>
    </location>
</feature>
<dbReference type="AlphaFoldDB" id="A0AAD9VPJ9"/>
<accession>A0AAD9VPJ9</accession>
<evidence type="ECO:0000313" key="2">
    <source>
        <dbReference type="EMBL" id="KAK2582019.1"/>
    </source>
</evidence>
<gene>
    <name evidence="2" type="ORF">KPH14_002725</name>
</gene>
<reference evidence="2" key="1">
    <citation type="submission" date="2021-08" db="EMBL/GenBank/DDBJ databases">
        <authorList>
            <person name="Misof B."/>
            <person name="Oliver O."/>
            <person name="Podsiadlowski L."/>
            <person name="Donath A."/>
            <person name="Peters R."/>
            <person name="Mayer C."/>
            <person name="Rust J."/>
            <person name="Gunkel S."/>
            <person name="Lesny P."/>
            <person name="Martin S."/>
            <person name="Oeyen J.P."/>
            <person name="Petersen M."/>
            <person name="Panagiotis P."/>
            <person name="Wilbrandt J."/>
            <person name="Tanja T."/>
        </authorList>
    </citation>
    <scope>NUCLEOTIDE SEQUENCE</scope>
    <source>
        <strain evidence="2">GBR_01_08_01A</strain>
        <tissue evidence="2">Thorax + abdomen</tissue>
    </source>
</reference>
<keyword evidence="3" id="KW-1185">Reference proteome</keyword>
<protein>
    <submittedName>
        <fullName evidence="2">Uncharacterized protein</fullName>
    </submittedName>
</protein>
<comment type="caution">
    <text evidence="2">The sequence shown here is derived from an EMBL/GenBank/DDBJ whole genome shotgun (WGS) entry which is preliminary data.</text>
</comment>
<dbReference type="EMBL" id="JAIFRP010000034">
    <property type="protein sequence ID" value="KAK2582019.1"/>
    <property type="molecule type" value="Genomic_DNA"/>
</dbReference>